<evidence type="ECO:0000313" key="2">
    <source>
        <dbReference type="Proteomes" id="UP000789525"/>
    </source>
</evidence>
<protein>
    <submittedName>
        <fullName evidence="1">570_t:CDS:1</fullName>
    </submittedName>
</protein>
<reference evidence="1" key="1">
    <citation type="submission" date="2021-06" db="EMBL/GenBank/DDBJ databases">
        <authorList>
            <person name="Kallberg Y."/>
            <person name="Tangrot J."/>
            <person name="Rosling A."/>
        </authorList>
    </citation>
    <scope>NUCLEOTIDE SEQUENCE</scope>
    <source>
        <strain evidence="1">CL356</strain>
    </source>
</reference>
<organism evidence="1 2">
    <name type="scientific">Acaulospora colombiana</name>
    <dbReference type="NCBI Taxonomy" id="27376"/>
    <lineage>
        <taxon>Eukaryota</taxon>
        <taxon>Fungi</taxon>
        <taxon>Fungi incertae sedis</taxon>
        <taxon>Mucoromycota</taxon>
        <taxon>Glomeromycotina</taxon>
        <taxon>Glomeromycetes</taxon>
        <taxon>Diversisporales</taxon>
        <taxon>Acaulosporaceae</taxon>
        <taxon>Acaulospora</taxon>
    </lineage>
</organism>
<name>A0ACA9MQ53_9GLOM</name>
<dbReference type="Proteomes" id="UP000789525">
    <property type="component" value="Unassembled WGS sequence"/>
</dbReference>
<gene>
    <name evidence="1" type="ORF">ACOLOM_LOCUS6880</name>
</gene>
<comment type="caution">
    <text evidence="1">The sequence shown here is derived from an EMBL/GenBank/DDBJ whole genome shotgun (WGS) entry which is preliminary data.</text>
</comment>
<dbReference type="EMBL" id="CAJVPT010014699">
    <property type="protein sequence ID" value="CAG8606746.1"/>
    <property type="molecule type" value="Genomic_DNA"/>
</dbReference>
<sequence>MADTDNGTPIKLADTNYQESSQVTDIIEEQTAAPATPFEALQIHLQNDPYDTVAWQDLINIAEDSEDPHLIHTAYDSLLKVYPNTVQAQLAYLRHSQAVHPIGKPKVSDQDIMPTPQTLFSLWLKQSPEAQYCIVSSNQASPRDVIKKAFEFALRFIGQDREAGEIWKEYIEYIKADPTSNERESQEKMDLLRSVYRRAVQIPLDNLEQIWREWDAFENSLNKLTECYRFTIQASLALSRLIWRVQSNLIKILVRITRPSPDTMLVGKEIPRGSPLELQAPPVLRSEERSLLASWRKYLEFEESNPLDIQEKSMLNARLLAIYRKATIYMRFYPEIWHLAYLWCISNGKADDAFSFLKGGLEANPTSFLLNFSFNEHQEQALITLQTTPGSDPKKMEEKKVEGHDQYKKFIGLLRKELDEIEERHISEGGTPVSQHPAGTTAQSTAARAATPLNVEDDIAMKENEIYGIIDPAVAEAKEREREREEENKRREMILIDKRIELGQVGIAWMRYAKRVGQSAGMRNVFKEIRADKWVCWQVFEAAAILEHQISPTADVAAKIFELGLRFFSTDVDYVVRYLNFLINKCDEASEKSKANLAKMAHLSDEFLTNWIDRAMKLFAQRYMYLGGEVVTPPAGIDAIASHDLQTPLRPPSVVQGPQLMPAPTPLVPQNSPPTANASDGTMPTYPHPYHPPSASTPPVSATALPKGPPARIASPLVPPKRPLPEAETSSNLKRMR</sequence>
<feature type="non-terminal residue" evidence="1">
    <location>
        <position position="737"/>
    </location>
</feature>
<keyword evidence="2" id="KW-1185">Reference proteome</keyword>
<accession>A0ACA9MQ53</accession>
<proteinExistence type="predicted"/>
<evidence type="ECO:0000313" key="1">
    <source>
        <dbReference type="EMBL" id="CAG8606746.1"/>
    </source>
</evidence>